<evidence type="ECO:0000256" key="1">
    <source>
        <dbReference type="ARBA" id="ARBA00004804"/>
    </source>
</evidence>
<keyword evidence="7" id="KW-0963">Cytoplasm</keyword>
<keyword evidence="4 7" id="KW-0210">Decarboxylase</keyword>
<comment type="subunit">
    <text evidence="7">Homodimer.</text>
</comment>
<sequence>MLKTIASKARQQGIPVWFMRQAGRYLPEYHEVAKKAAGFLELCYTPGLVKEITMQPVRRFGLDAAIIFSDILVIPDALGCKVEFTKEAGPSLQPISSYKEIDVPEKAVLGHLKNVFEGIKEVRKSLQKSKPLIGFAGAPWTVASYMIGRDKNFSKIREMSYLQDAELEKIINKITKVTISYLIKQIESGVDIIQIFDSNAGIVPANEFRKWIINPAKEIVSSIRKSYPEFPIIGFPKGAGIMYKQFSEETGVSVTSIDYNVPISWAKDNISSILQGNIDPYLVAYDKNKAISQTKDLINMMEDRPFIFNLGHGIIPSTPIANIEALIETVRSNF</sequence>
<feature type="binding site" evidence="7">
    <location>
        <position position="198"/>
    </location>
    <ligand>
        <name>substrate</name>
    </ligand>
</feature>
<dbReference type="EMBL" id="QOHL01000006">
    <property type="protein sequence ID" value="RZB12835.1"/>
    <property type="molecule type" value="Genomic_DNA"/>
</dbReference>
<feature type="binding site" evidence="7">
    <location>
        <begin position="20"/>
        <end position="24"/>
    </location>
    <ligand>
        <name>substrate</name>
    </ligand>
</feature>
<dbReference type="HAMAP" id="MF_00218">
    <property type="entry name" value="URO_D"/>
    <property type="match status" value="1"/>
</dbReference>
<dbReference type="Proteomes" id="UP000293377">
    <property type="component" value="Unassembled WGS sequence"/>
</dbReference>
<feature type="binding site" evidence="7">
    <location>
        <position position="70"/>
    </location>
    <ligand>
        <name>substrate</name>
    </ligand>
</feature>
<organism evidence="11 12">
    <name type="scientific">Ehrlichia minasensis</name>
    <dbReference type="NCBI Taxonomy" id="1242993"/>
    <lineage>
        <taxon>Bacteria</taxon>
        <taxon>Pseudomonadati</taxon>
        <taxon>Pseudomonadota</taxon>
        <taxon>Alphaproteobacteria</taxon>
        <taxon>Rickettsiales</taxon>
        <taxon>Anaplasmataceae</taxon>
        <taxon>Ehrlichia</taxon>
    </lineage>
</organism>
<evidence type="ECO:0000256" key="2">
    <source>
        <dbReference type="ARBA" id="ARBA00009935"/>
    </source>
</evidence>
<dbReference type="SUPFAM" id="SSF51726">
    <property type="entry name" value="UROD/MetE-like"/>
    <property type="match status" value="1"/>
</dbReference>
<dbReference type="Pfam" id="PF01208">
    <property type="entry name" value="URO-D"/>
    <property type="match status" value="1"/>
</dbReference>
<dbReference type="GO" id="GO:0006782">
    <property type="term" value="P:protoporphyrinogen IX biosynthetic process"/>
    <property type="evidence" value="ECO:0007669"/>
    <property type="project" value="UniProtKB-UniRule"/>
</dbReference>
<dbReference type="Gene3D" id="3.20.20.210">
    <property type="match status" value="1"/>
</dbReference>
<evidence type="ECO:0000256" key="9">
    <source>
        <dbReference type="RuleBase" id="RU004169"/>
    </source>
</evidence>
<dbReference type="InterPro" id="IPR038071">
    <property type="entry name" value="UROD/MetE-like_sf"/>
</dbReference>
<comment type="pathway">
    <text evidence="1 7 8">Porphyrin-containing compound metabolism; protoporphyrin-IX biosynthesis; coproporphyrinogen-III from 5-aminolevulinate: step 4/4.</text>
</comment>
<dbReference type="AlphaFoldDB" id="A0A4Q6I4M0"/>
<accession>A0A4Q6I4M0</accession>
<feature type="domain" description="Uroporphyrinogen decarboxylase (URO-D)" evidence="10">
    <location>
        <begin position="15"/>
        <end position="24"/>
    </location>
</feature>
<evidence type="ECO:0000256" key="7">
    <source>
        <dbReference type="HAMAP-Rule" id="MF_00218"/>
    </source>
</evidence>
<evidence type="ECO:0000256" key="3">
    <source>
        <dbReference type="ARBA" id="ARBA00012288"/>
    </source>
</evidence>
<gene>
    <name evidence="7" type="primary">hemE</name>
    <name evidence="11" type="ORF">DRF75_01845</name>
</gene>
<dbReference type="UniPathway" id="UPA00251">
    <property type="reaction ID" value="UER00321"/>
</dbReference>
<dbReference type="CDD" id="cd00717">
    <property type="entry name" value="URO-D"/>
    <property type="match status" value="1"/>
</dbReference>
<comment type="catalytic activity">
    <reaction evidence="7 8">
        <text>uroporphyrinogen III + 4 H(+) = coproporphyrinogen III + 4 CO2</text>
        <dbReference type="Rhea" id="RHEA:19865"/>
        <dbReference type="ChEBI" id="CHEBI:15378"/>
        <dbReference type="ChEBI" id="CHEBI:16526"/>
        <dbReference type="ChEBI" id="CHEBI:57308"/>
        <dbReference type="ChEBI" id="CHEBI:57309"/>
        <dbReference type="EC" id="4.1.1.37"/>
    </reaction>
</comment>
<dbReference type="GO" id="GO:0004853">
    <property type="term" value="F:uroporphyrinogen decarboxylase activity"/>
    <property type="evidence" value="ECO:0007669"/>
    <property type="project" value="UniProtKB-UniRule"/>
</dbReference>
<feature type="site" description="Transition state stabilizer" evidence="7">
    <location>
        <position position="70"/>
    </location>
</feature>
<name>A0A4Q6I4M0_9RICK</name>
<dbReference type="PANTHER" id="PTHR21091">
    <property type="entry name" value="METHYLTETRAHYDROFOLATE:HOMOCYSTEINE METHYLTRANSFERASE RELATED"/>
    <property type="match status" value="1"/>
</dbReference>
<reference evidence="11 12" key="1">
    <citation type="submission" date="2018-06" db="EMBL/GenBank/DDBJ databases">
        <title>Complete Genome Sequence of Ehrlichia minasensis Isolated From Cattle.</title>
        <authorList>
            <person name="Aguiar D.M."/>
            <person name="Araujo J.P.A.Jr."/>
            <person name="Nakazato L."/>
            <person name="Bard E."/>
            <person name="Cabezas-Cruz A."/>
        </authorList>
    </citation>
    <scope>NUCLEOTIDE SEQUENCE [LARGE SCALE GENOMIC DNA]</scope>
    <source>
        <strain evidence="11 12">B11</strain>
    </source>
</reference>
<dbReference type="GO" id="GO:0005829">
    <property type="term" value="C:cytosol"/>
    <property type="evidence" value="ECO:0007669"/>
    <property type="project" value="TreeGrafter"/>
</dbReference>
<evidence type="ECO:0000313" key="12">
    <source>
        <dbReference type="Proteomes" id="UP000293377"/>
    </source>
</evidence>
<dbReference type="NCBIfam" id="TIGR01464">
    <property type="entry name" value="hemE"/>
    <property type="match status" value="1"/>
</dbReference>
<keyword evidence="6 7" id="KW-0627">Porphyrin biosynthesis</keyword>
<evidence type="ECO:0000256" key="6">
    <source>
        <dbReference type="ARBA" id="ARBA00023244"/>
    </source>
</evidence>
<comment type="subcellular location">
    <subcellularLocation>
        <location evidence="7">Cytoplasm</location>
    </subcellularLocation>
</comment>
<dbReference type="EC" id="4.1.1.37" evidence="3 7"/>
<dbReference type="RefSeq" id="WP_129992558.1">
    <property type="nucleotide sequence ID" value="NZ_QOHL01000006.1"/>
</dbReference>
<evidence type="ECO:0000256" key="5">
    <source>
        <dbReference type="ARBA" id="ARBA00023239"/>
    </source>
</evidence>
<comment type="function">
    <text evidence="7">Catalyzes the decarboxylation of four acetate groups of uroporphyrinogen-III to yield coproporphyrinogen-III.</text>
</comment>
<dbReference type="PANTHER" id="PTHR21091:SF169">
    <property type="entry name" value="UROPORPHYRINOGEN DECARBOXYLASE"/>
    <property type="match status" value="1"/>
</dbReference>
<evidence type="ECO:0000256" key="8">
    <source>
        <dbReference type="RuleBase" id="RU000554"/>
    </source>
</evidence>
<keyword evidence="12" id="KW-1185">Reference proteome</keyword>
<protein>
    <recommendedName>
        <fullName evidence="3 7">Uroporphyrinogen decarboxylase</fullName>
        <shortName evidence="7">UPD</shortName>
        <shortName evidence="7">URO-D</shortName>
        <ecNumber evidence="3 7">4.1.1.37</ecNumber>
    </recommendedName>
</protein>
<comment type="caution">
    <text evidence="11">The sequence shown here is derived from an EMBL/GenBank/DDBJ whole genome shotgun (WGS) entry which is preliminary data.</text>
</comment>
<feature type="binding site" evidence="7">
    <location>
        <position position="145"/>
    </location>
    <ligand>
        <name>substrate</name>
    </ligand>
</feature>
<dbReference type="STRING" id="1242993.ehr_00569"/>
<comment type="caution">
    <text evidence="7">Lacks conserved residue(s) required for the propagation of feature annotation.</text>
</comment>
<comment type="similarity">
    <text evidence="2 7 9">Belongs to the uroporphyrinogen decarboxylase family.</text>
</comment>
<evidence type="ECO:0000313" key="11">
    <source>
        <dbReference type="EMBL" id="RZB12835.1"/>
    </source>
</evidence>
<proteinExistence type="inferred from homology"/>
<evidence type="ECO:0000259" key="10">
    <source>
        <dbReference type="PROSITE" id="PS00906"/>
    </source>
</evidence>
<keyword evidence="5 7" id="KW-0456">Lyase</keyword>
<dbReference type="PROSITE" id="PS00906">
    <property type="entry name" value="UROD_1"/>
    <property type="match status" value="1"/>
</dbReference>
<dbReference type="InterPro" id="IPR006361">
    <property type="entry name" value="Uroporphyrinogen_deCO2ase_HemE"/>
</dbReference>
<dbReference type="InterPro" id="IPR000257">
    <property type="entry name" value="Uroporphyrinogen_deCOase"/>
</dbReference>
<feature type="binding site" evidence="7">
    <location>
        <position position="312"/>
    </location>
    <ligand>
        <name>substrate</name>
    </ligand>
</feature>
<evidence type="ECO:0000256" key="4">
    <source>
        <dbReference type="ARBA" id="ARBA00022793"/>
    </source>
</evidence>